<dbReference type="PRINTS" id="PR00038">
    <property type="entry name" value="HTHLUXR"/>
</dbReference>
<reference evidence="6" key="1">
    <citation type="journal article" date="2015" name="Genome Announc.">
        <title>Draft Genome Sequence of Bacteroidales Strain TBC1, a Novel Isolate from a Methanogenic Wastewater Treatment System.</title>
        <authorList>
            <person name="Tourlousse D.M."/>
            <person name="Matsuura N."/>
            <person name="Sun L."/>
            <person name="Toyonaga M."/>
            <person name="Kuroda K."/>
            <person name="Ohashi A."/>
            <person name="Cruz R."/>
            <person name="Yamaguchi T."/>
            <person name="Sekiguchi Y."/>
        </authorList>
    </citation>
    <scope>NUCLEOTIDE SEQUENCE [LARGE SCALE GENOMIC DNA]</scope>
    <source>
        <strain evidence="6">TBC1</strain>
    </source>
</reference>
<protein>
    <submittedName>
        <fullName evidence="6">Two component transcriptional regulator, LuxR family</fullName>
    </submittedName>
</protein>
<dbReference type="InterPro" id="IPR001789">
    <property type="entry name" value="Sig_transdc_resp-reg_receiver"/>
</dbReference>
<dbReference type="Proteomes" id="UP000053091">
    <property type="component" value="Unassembled WGS sequence"/>
</dbReference>
<dbReference type="PROSITE" id="PS50110">
    <property type="entry name" value="RESPONSE_REGULATORY"/>
    <property type="match status" value="1"/>
</dbReference>
<dbReference type="InterPro" id="IPR016032">
    <property type="entry name" value="Sig_transdc_resp-reg_C-effctor"/>
</dbReference>
<dbReference type="OrthoDB" id="9797341at2"/>
<evidence type="ECO:0000256" key="2">
    <source>
        <dbReference type="ARBA" id="ARBA00023125"/>
    </source>
</evidence>
<dbReference type="RefSeq" id="WP_062040058.1">
    <property type="nucleotide sequence ID" value="NZ_DF968182.1"/>
</dbReference>
<proteinExistence type="predicted"/>
<dbReference type="InterPro" id="IPR011006">
    <property type="entry name" value="CheY-like_superfamily"/>
</dbReference>
<gene>
    <name evidence="6" type="ORF">TBC1_111368</name>
</gene>
<accession>A0A0S7BYC5</accession>
<dbReference type="GO" id="GO:0000160">
    <property type="term" value="P:phosphorelay signal transduction system"/>
    <property type="evidence" value="ECO:0007669"/>
    <property type="project" value="InterPro"/>
</dbReference>
<evidence type="ECO:0000313" key="6">
    <source>
        <dbReference type="EMBL" id="GAP43218.1"/>
    </source>
</evidence>
<keyword evidence="3" id="KW-0804">Transcription</keyword>
<dbReference type="GO" id="GO:0003677">
    <property type="term" value="F:DNA binding"/>
    <property type="evidence" value="ECO:0007669"/>
    <property type="project" value="UniProtKB-KW"/>
</dbReference>
<dbReference type="InterPro" id="IPR039420">
    <property type="entry name" value="WalR-like"/>
</dbReference>
<dbReference type="SUPFAM" id="SSF46894">
    <property type="entry name" value="C-terminal effector domain of the bipartite response regulators"/>
    <property type="match status" value="1"/>
</dbReference>
<evidence type="ECO:0000313" key="7">
    <source>
        <dbReference type="Proteomes" id="UP000053091"/>
    </source>
</evidence>
<dbReference type="PANTHER" id="PTHR43214:SF41">
    <property type="entry name" value="NITRATE_NITRITE RESPONSE REGULATOR PROTEIN NARP"/>
    <property type="match status" value="1"/>
</dbReference>
<feature type="domain" description="Response regulatory" evidence="5">
    <location>
        <begin position="6"/>
        <end position="121"/>
    </location>
</feature>
<dbReference type="AlphaFoldDB" id="A0A0S7BYC5"/>
<sequence length="219" mass="24810">MIAPFRIYISDPHVIFREGIKKIINENHAYVIAGESDNWSNTDAFFQTSGADLLMIFTIPLKTGIEGALLLRQKHPDLKCVLLTNTSRHPDLFTAMDKGFSGIIHKATSEKELLHALEIIRTGSAYTSPEIYTYLSKRRASYAPVDDNPVNSIWTEKEIRILNYIGKGYHNDEISRLMNLKIRTIEGHKARMIEKAGVPNTLNLILFALKNKLLSIDDL</sequence>
<dbReference type="Pfam" id="PF00196">
    <property type="entry name" value="GerE"/>
    <property type="match status" value="1"/>
</dbReference>
<dbReference type="GO" id="GO:0006355">
    <property type="term" value="P:regulation of DNA-templated transcription"/>
    <property type="evidence" value="ECO:0007669"/>
    <property type="project" value="InterPro"/>
</dbReference>
<dbReference type="Gene3D" id="3.40.50.2300">
    <property type="match status" value="1"/>
</dbReference>
<keyword evidence="2" id="KW-0238">DNA-binding</keyword>
<dbReference type="InterPro" id="IPR000792">
    <property type="entry name" value="Tscrpt_reg_LuxR_C"/>
</dbReference>
<dbReference type="PROSITE" id="PS00622">
    <property type="entry name" value="HTH_LUXR_1"/>
    <property type="match status" value="1"/>
</dbReference>
<evidence type="ECO:0000256" key="3">
    <source>
        <dbReference type="ARBA" id="ARBA00023163"/>
    </source>
</evidence>
<dbReference type="CDD" id="cd06170">
    <property type="entry name" value="LuxR_C_like"/>
    <property type="match status" value="1"/>
</dbReference>
<feature type="modified residue" description="4-aspartylphosphate" evidence="4">
    <location>
        <position position="52"/>
    </location>
</feature>
<organism evidence="6">
    <name type="scientific">Lentimicrobium saccharophilum</name>
    <dbReference type="NCBI Taxonomy" id="1678841"/>
    <lineage>
        <taxon>Bacteria</taxon>
        <taxon>Pseudomonadati</taxon>
        <taxon>Bacteroidota</taxon>
        <taxon>Bacteroidia</taxon>
        <taxon>Bacteroidales</taxon>
        <taxon>Lentimicrobiaceae</taxon>
        <taxon>Lentimicrobium</taxon>
    </lineage>
</organism>
<evidence type="ECO:0000256" key="1">
    <source>
        <dbReference type="ARBA" id="ARBA00023015"/>
    </source>
</evidence>
<dbReference type="STRING" id="1678841.TBC1_111368"/>
<name>A0A0S7BYC5_9BACT</name>
<dbReference type="SMART" id="SM00421">
    <property type="entry name" value="HTH_LUXR"/>
    <property type="match status" value="1"/>
</dbReference>
<dbReference type="EMBL" id="DF968182">
    <property type="protein sequence ID" value="GAP43218.1"/>
    <property type="molecule type" value="Genomic_DNA"/>
</dbReference>
<keyword evidence="4" id="KW-0597">Phosphoprotein</keyword>
<evidence type="ECO:0000256" key="4">
    <source>
        <dbReference type="PROSITE-ProRule" id="PRU00169"/>
    </source>
</evidence>
<dbReference type="SUPFAM" id="SSF52172">
    <property type="entry name" value="CheY-like"/>
    <property type="match status" value="1"/>
</dbReference>
<keyword evidence="7" id="KW-1185">Reference proteome</keyword>
<dbReference type="Pfam" id="PF00072">
    <property type="entry name" value="Response_reg"/>
    <property type="match status" value="1"/>
</dbReference>
<dbReference type="PANTHER" id="PTHR43214">
    <property type="entry name" value="TWO-COMPONENT RESPONSE REGULATOR"/>
    <property type="match status" value="1"/>
</dbReference>
<evidence type="ECO:0000259" key="5">
    <source>
        <dbReference type="PROSITE" id="PS50110"/>
    </source>
</evidence>
<keyword evidence="1" id="KW-0805">Transcription regulation</keyword>